<dbReference type="RefSeq" id="WP_136546040.1">
    <property type="nucleotide sequence ID" value="NZ_CP031093.1"/>
</dbReference>
<evidence type="ECO:0000313" key="3">
    <source>
        <dbReference type="Proteomes" id="UP000298049"/>
    </source>
</evidence>
<dbReference type="SUPFAM" id="SSF82866">
    <property type="entry name" value="Multidrug efflux transporter AcrB transmembrane domain"/>
    <property type="match status" value="2"/>
</dbReference>
<dbReference type="Gene3D" id="3.30.70.1320">
    <property type="entry name" value="Multidrug efflux transporter AcrB pore domain like"/>
    <property type="match status" value="1"/>
</dbReference>
<keyword evidence="3" id="KW-1185">Reference proteome</keyword>
<reference evidence="2 3" key="1">
    <citation type="submission" date="2018-07" db="EMBL/GenBank/DDBJ databases">
        <title>Marsedoiliclastica nanhaica gen. nov. sp. nov., a novel marine hydrocarbonoclastic bacterium isolated from an in-situ enriched hydrocarbon-degrading consortium in deep-sea sediment.</title>
        <authorList>
            <person name="Dong C."/>
            <person name="Ma T."/>
            <person name="Liu R."/>
            <person name="Shao Z."/>
        </authorList>
    </citation>
    <scope>NUCLEOTIDE SEQUENCE [LARGE SCALE GENOMIC DNA]</scope>
    <source>
        <strain evidence="3">soil36-7</strain>
    </source>
</reference>
<feature type="transmembrane region" description="Helical" evidence="1">
    <location>
        <begin position="990"/>
        <end position="1016"/>
    </location>
</feature>
<protein>
    <submittedName>
        <fullName evidence="2">AcrB/AcrD/AcrF family protein</fullName>
    </submittedName>
</protein>
<dbReference type="Proteomes" id="UP000298049">
    <property type="component" value="Chromosome"/>
</dbReference>
<dbReference type="Gene3D" id="3.30.70.1430">
    <property type="entry name" value="Multidrug efflux transporter AcrB pore domain"/>
    <property type="match status" value="2"/>
</dbReference>
<evidence type="ECO:0000256" key="1">
    <source>
        <dbReference type="SAM" id="Phobius"/>
    </source>
</evidence>
<feature type="transmembrane region" description="Helical" evidence="1">
    <location>
        <begin position="334"/>
        <end position="353"/>
    </location>
</feature>
<dbReference type="SUPFAM" id="SSF82714">
    <property type="entry name" value="Multidrug efflux transporter AcrB TolC docking domain, DN and DC subdomains"/>
    <property type="match status" value="2"/>
</dbReference>
<feature type="transmembrane region" description="Helical" evidence="1">
    <location>
        <begin position="431"/>
        <end position="452"/>
    </location>
</feature>
<keyword evidence="1" id="KW-1133">Transmembrane helix</keyword>
<dbReference type="AlphaFoldDB" id="A0A4P7XCQ9"/>
<accession>A0A4P7XCQ9</accession>
<dbReference type="KEGG" id="hmi:soil367_00970"/>
<dbReference type="InterPro" id="IPR027463">
    <property type="entry name" value="AcrB_DN_DC_subdom"/>
</dbReference>
<dbReference type="Gene3D" id="1.20.1640.10">
    <property type="entry name" value="Multidrug efflux transporter AcrB transmembrane domain"/>
    <property type="match status" value="2"/>
</dbReference>
<dbReference type="GO" id="GO:0005886">
    <property type="term" value="C:plasma membrane"/>
    <property type="evidence" value="ECO:0007669"/>
    <property type="project" value="TreeGrafter"/>
</dbReference>
<dbReference type="SUPFAM" id="SSF82693">
    <property type="entry name" value="Multidrug efflux transporter AcrB pore domain, PN1, PN2, PC1 and PC2 subdomains"/>
    <property type="match status" value="2"/>
</dbReference>
<feature type="transmembrane region" description="Helical" evidence="1">
    <location>
        <begin position="861"/>
        <end position="880"/>
    </location>
</feature>
<dbReference type="Gene3D" id="3.30.70.1440">
    <property type="entry name" value="Multidrug efflux transporter AcrB pore domain"/>
    <property type="match status" value="1"/>
</dbReference>
<sequence>MADPKGWLDHIVGHRVGPNLLMIVLIFGGIFMSTKITQEVFPEFQVDSISVAVSYPGATPEQIEQGVILPIEEAVRGIPGIEQISSVAREGSGQVTLELVTGAQTQQVYQDVEQQVNRIETFPDNAEQPSVTLHRWYPDVLDLVIYGDVSDQTLRNASEQILDRLLLLPEITRAELESVPAREIHIEIDESQLRRLGLSFEQVAAAVSVNARDRSAGSVETVSGDLLLQVHSRREDAQGFASVPVVTGADGTLIRLGDIATLRDGFEVQREEISTFNGYPALEIGVLRVGEQTPQSVSKAVREALPEIMREYPPALQYAVQSDRSEVYQQRLQLLLQNGFLGLLLVFLLLTLFLEFKLAFWVTVGIPTSFLGALLFLPGMGVSINMISLFAFIVALGIVVDDAIVAGENIYEYRQRGYSFAEAAVLGAREISVPIIFAVLTNIVAFMPLMFMPGGFGQLWAVIPAVVSTVFAISLLEALVILPAHLGHVRDRHSNPITARLHRIQQTFSNGFSRLVERVYGPFLSRAIRVRYFTVACCVAILVVTLSYAFSGRLGFTLMPRVENDQAEATAVMAEGTPMSELTRVRDQLVGAAQELIDQTGGDDLSQGIYAEIEGSTVEVRVYLTPPDLRPLSTGEFAQRWRAVTGPVTGVDYVRFSSDRGGPGGGAAVTVDISHPDTEVLAAASQALAERLETVAGVSDVDDGYQPGKRQWSLTLNETGTALGLSANDLGRQVRAAVLGEEALTLLRGRNEVTVRVRLPGGEKQSEVMIEGFMLQTPQGKYVPLAEVADIVPGRALSSISRQDGRRTLTVSANVEPVGQTNQVLATLTDKLMPALQKDFPGLAYSFEGRQADMRDAVDSFFQSVTLALLGIYALLAIPFRSYSQPLIIMFAIPFGVVGAILGHVVMGYSLSLISIMGMIALGGIVVNDSLVMIDYANRRRQEGLSALESIYLAGVRRFRPILLTTMTTFGGLAPMIFETSRQARFMIPLAISLGFGILVATAILLLLVPCVYLILEDVKALFGGRAANEADAAQPSRSIVDLEQI</sequence>
<feature type="transmembrane region" description="Helical" evidence="1">
    <location>
        <begin position="532"/>
        <end position="550"/>
    </location>
</feature>
<feature type="transmembrane region" description="Helical" evidence="1">
    <location>
        <begin position="887"/>
        <end position="907"/>
    </location>
</feature>
<evidence type="ECO:0000313" key="2">
    <source>
        <dbReference type="EMBL" id="QCF24639.1"/>
    </source>
</evidence>
<feature type="transmembrane region" description="Helical" evidence="1">
    <location>
        <begin position="358"/>
        <end position="377"/>
    </location>
</feature>
<proteinExistence type="predicted"/>
<dbReference type="GO" id="GO:0042910">
    <property type="term" value="F:xenobiotic transmembrane transporter activity"/>
    <property type="evidence" value="ECO:0007669"/>
    <property type="project" value="TreeGrafter"/>
</dbReference>
<feature type="transmembrane region" description="Helical" evidence="1">
    <location>
        <begin position="913"/>
        <end position="938"/>
    </location>
</feature>
<feature type="transmembrane region" description="Helical" evidence="1">
    <location>
        <begin position="389"/>
        <end position="411"/>
    </location>
</feature>
<dbReference type="PRINTS" id="PR00702">
    <property type="entry name" value="ACRIFLAVINRP"/>
</dbReference>
<feature type="transmembrane region" description="Helical" evidence="1">
    <location>
        <begin position="12"/>
        <end position="32"/>
    </location>
</feature>
<dbReference type="PANTHER" id="PTHR32063:SF33">
    <property type="entry name" value="RND SUPERFAMILY EFFLUX PUMP PERMEASE COMPONENT"/>
    <property type="match status" value="1"/>
</dbReference>
<dbReference type="OrthoDB" id="5287122at2"/>
<feature type="transmembrane region" description="Helical" evidence="1">
    <location>
        <begin position="959"/>
        <end position="978"/>
    </location>
</feature>
<keyword evidence="1" id="KW-0472">Membrane</keyword>
<dbReference type="PANTHER" id="PTHR32063">
    <property type="match status" value="1"/>
</dbReference>
<name>A0A4P7XCQ9_9ALTE</name>
<dbReference type="InterPro" id="IPR001036">
    <property type="entry name" value="Acrflvin-R"/>
</dbReference>
<dbReference type="Pfam" id="PF00873">
    <property type="entry name" value="ACR_tran"/>
    <property type="match status" value="1"/>
</dbReference>
<gene>
    <name evidence="2" type="ORF">soil367_00970</name>
</gene>
<dbReference type="EMBL" id="CP031093">
    <property type="protein sequence ID" value="QCF24639.1"/>
    <property type="molecule type" value="Genomic_DNA"/>
</dbReference>
<feature type="transmembrane region" description="Helical" evidence="1">
    <location>
        <begin position="458"/>
        <end position="482"/>
    </location>
</feature>
<keyword evidence="1" id="KW-0812">Transmembrane</keyword>
<organism evidence="2 3">
    <name type="scientific">Hydrocarboniclastica marina</name>
    <dbReference type="NCBI Taxonomy" id="2259620"/>
    <lineage>
        <taxon>Bacteria</taxon>
        <taxon>Pseudomonadati</taxon>
        <taxon>Pseudomonadota</taxon>
        <taxon>Gammaproteobacteria</taxon>
        <taxon>Alteromonadales</taxon>
        <taxon>Alteromonadaceae</taxon>
        <taxon>Hydrocarboniclastica</taxon>
    </lineage>
</organism>
<dbReference type="Gene3D" id="3.30.2090.10">
    <property type="entry name" value="Multidrug efflux transporter AcrB TolC docking domain, DN and DC subdomains"/>
    <property type="match status" value="2"/>
</dbReference>